<name>S8AX44_PENO1</name>
<evidence type="ECO:0000313" key="9">
    <source>
        <dbReference type="EMBL" id="EPS26492.1"/>
    </source>
</evidence>
<dbReference type="GO" id="GO:0005506">
    <property type="term" value="F:iron ion binding"/>
    <property type="evidence" value="ECO:0007669"/>
    <property type="project" value="InterPro"/>
</dbReference>
<evidence type="ECO:0000256" key="2">
    <source>
        <dbReference type="ARBA" id="ARBA00010617"/>
    </source>
</evidence>
<keyword evidence="7 8" id="KW-0349">Heme</keyword>
<dbReference type="PhylomeDB" id="S8AX44"/>
<dbReference type="GO" id="GO:0020037">
    <property type="term" value="F:heme binding"/>
    <property type="evidence" value="ECO:0007669"/>
    <property type="project" value="InterPro"/>
</dbReference>
<dbReference type="GO" id="GO:0016705">
    <property type="term" value="F:oxidoreductase activity, acting on paired donors, with incorporation or reduction of molecular oxygen"/>
    <property type="evidence" value="ECO:0007669"/>
    <property type="project" value="InterPro"/>
</dbReference>
<organism evidence="9 10">
    <name type="scientific">Penicillium oxalicum (strain 114-2 / CGMCC 5302)</name>
    <name type="common">Penicillium decumbens</name>
    <dbReference type="NCBI Taxonomy" id="933388"/>
    <lineage>
        <taxon>Eukaryota</taxon>
        <taxon>Fungi</taxon>
        <taxon>Dikarya</taxon>
        <taxon>Ascomycota</taxon>
        <taxon>Pezizomycotina</taxon>
        <taxon>Eurotiomycetes</taxon>
        <taxon>Eurotiomycetidae</taxon>
        <taxon>Eurotiales</taxon>
        <taxon>Aspergillaceae</taxon>
        <taxon>Penicillium</taxon>
    </lineage>
</organism>
<keyword evidence="3 7" id="KW-0479">Metal-binding</keyword>
<dbReference type="EMBL" id="KB644409">
    <property type="protein sequence ID" value="EPS26492.1"/>
    <property type="molecule type" value="Genomic_DNA"/>
</dbReference>
<keyword evidence="4 8" id="KW-0560">Oxidoreductase</keyword>
<evidence type="ECO:0000256" key="1">
    <source>
        <dbReference type="ARBA" id="ARBA00001971"/>
    </source>
</evidence>
<sequence length="442" mass="49762">MDNYEKLKNKFYRVQQPHADVLIIPPKFVDELKSHPHATFKPEGDVRFLPQYTYMGTLDGSADAAIIPAVRDVFTKHLDRIVDLMRNEAALGISIHIGFPEEWTPILPVQTMVQVVAQVAGVYVVGPELARTPDFLECSIMFTSNCFDAAAALLQYPIWLRPLMQHFTPAISRCRASFLKMRRIIKPLIDERMQLAASGKPIPRDLLALVMEHSPPHLRGDIDFQARNQLIIGMASTHTTSMTLTNALFDLAARPKYVEPLREEIFSVFGGDDITETLSKKGLLKLRKLDSFLKESARFSPLNTTSFARGLSAPITLSDGTVLPRGTHLAAAAKPLSLDPEYYDQAEIFDGFRFARLREKAGNADRYQFTSTTVEAMHFGHGKHACPGRHLADQQIKIIMIHIIRNYDIRLRDGEGRPENQVMANGPHPDLSIPILFRKRDV</sequence>
<evidence type="ECO:0000313" key="10">
    <source>
        <dbReference type="Proteomes" id="UP000019376"/>
    </source>
</evidence>
<evidence type="ECO:0000256" key="6">
    <source>
        <dbReference type="ARBA" id="ARBA00023033"/>
    </source>
</evidence>
<keyword evidence="10" id="KW-1185">Reference proteome</keyword>
<feature type="binding site" description="axial binding residue" evidence="7">
    <location>
        <position position="386"/>
    </location>
    <ligand>
        <name>heme</name>
        <dbReference type="ChEBI" id="CHEBI:30413"/>
    </ligand>
    <ligandPart>
        <name>Fe</name>
        <dbReference type="ChEBI" id="CHEBI:18248"/>
    </ligandPart>
</feature>
<reference evidence="9 10" key="1">
    <citation type="journal article" date="2013" name="PLoS ONE">
        <title>Genomic and secretomic analyses reveal unique features of the lignocellulolytic enzyme system of Penicillium decumbens.</title>
        <authorList>
            <person name="Liu G."/>
            <person name="Zhang L."/>
            <person name="Wei X."/>
            <person name="Zou G."/>
            <person name="Qin Y."/>
            <person name="Ma L."/>
            <person name="Li J."/>
            <person name="Zheng H."/>
            <person name="Wang S."/>
            <person name="Wang C."/>
            <person name="Xun L."/>
            <person name="Zhao G.-P."/>
            <person name="Zhou Z."/>
            <person name="Qu Y."/>
        </authorList>
    </citation>
    <scope>NUCLEOTIDE SEQUENCE [LARGE SCALE GENOMIC DNA]</scope>
    <source>
        <strain evidence="10">114-2 / CGMCC 5302</strain>
    </source>
</reference>
<keyword evidence="6 8" id="KW-0503">Monooxygenase</keyword>
<dbReference type="GO" id="GO:0004497">
    <property type="term" value="F:monooxygenase activity"/>
    <property type="evidence" value="ECO:0007669"/>
    <property type="project" value="UniProtKB-KW"/>
</dbReference>
<dbReference type="STRING" id="933388.S8AX44"/>
<dbReference type="PRINTS" id="PR00465">
    <property type="entry name" value="EP450IV"/>
</dbReference>
<dbReference type="CDD" id="cd11041">
    <property type="entry name" value="CYP503A1-like"/>
    <property type="match status" value="1"/>
</dbReference>
<dbReference type="InterPro" id="IPR017972">
    <property type="entry name" value="Cyt_P450_CS"/>
</dbReference>
<protein>
    <submittedName>
        <fullName evidence="9">Uncharacterized protein</fullName>
    </submittedName>
</protein>
<evidence type="ECO:0000256" key="8">
    <source>
        <dbReference type="RuleBase" id="RU000461"/>
    </source>
</evidence>
<dbReference type="HOGENOM" id="CLU_022195_0_2_1"/>
<dbReference type="AlphaFoldDB" id="S8AX44"/>
<dbReference type="PROSITE" id="PS00086">
    <property type="entry name" value="CYTOCHROME_P450"/>
    <property type="match status" value="1"/>
</dbReference>
<dbReference type="InterPro" id="IPR001128">
    <property type="entry name" value="Cyt_P450"/>
</dbReference>
<dbReference type="PANTHER" id="PTHR46206:SF6">
    <property type="entry name" value="CYTOCHROME P450 MONOOXYGENASE AN1598-RELATED"/>
    <property type="match status" value="1"/>
</dbReference>
<evidence type="ECO:0000256" key="7">
    <source>
        <dbReference type="PIRSR" id="PIRSR602403-1"/>
    </source>
</evidence>
<dbReference type="Proteomes" id="UP000019376">
    <property type="component" value="Unassembled WGS sequence"/>
</dbReference>
<evidence type="ECO:0000256" key="3">
    <source>
        <dbReference type="ARBA" id="ARBA00022723"/>
    </source>
</evidence>
<dbReference type="SUPFAM" id="SSF48264">
    <property type="entry name" value="Cytochrome P450"/>
    <property type="match status" value="1"/>
</dbReference>
<dbReference type="eggNOG" id="KOG0157">
    <property type="taxonomic scope" value="Eukaryota"/>
</dbReference>
<dbReference type="PRINTS" id="PR00385">
    <property type="entry name" value="P450"/>
</dbReference>
<dbReference type="Gene3D" id="1.10.630.10">
    <property type="entry name" value="Cytochrome P450"/>
    <property type="match status" value="1"/>
</dbReference>
<proteinExistence type="inferred from homology"/>
<accession>S8AX44</accession>
<dbReference type="OrthoDB" id="1844152at2759"/>
<evidence type="ECO:0000256" key="5">
    <source>
        <dbReference type="ARBA" id="ARBA00023004"/>
    </source>
</evidence>
<dbReference type="PANTHER" id="PTHR46206">
    <property type="entry name" value="CYTOCHROME P450"/>
    <property type="match status" value="1"/>
</dbReference>
<dbReference type="InterPro" id="IPR036396">
    <property type="entry name" value="Cyt_P450_sf"/>
</dbReference>
<gene>
    <name evidence="9" type="ORF">PDE_01429</name>
</gene>
<keyword evidence="5 7" id="KW-0408">Iron</keyword>
<evidence type="ECO:0000256" key="4">
    <source>
        <dbReference type="ARBA" id="ARBA00023002"/>
    </source>
</evidence>
<comment type="cofactor">
    <cofactor evidence="1 7">
        <name>heme</name>
        <dbReference type="ChEBI" id="CHEBI:30413"/>
    </cofactor>
</comment>
<dbReference type="GO" id="GO:0043386">
    <property type="term" value="P:mycotoxin biosynthetic process"/>
    <property type="evidence" value="ECO:0007669"/>
    <property type="project" value="UniProtKB-ARBA"/>
</dbReference>
<comment type="similarity">
    <text evidence="2 8">Belongs to the cytochrome P450 family.</text>
</comment>
<dbReference type="Pfam" id="PF00067">
    <property type="entry name" value="p450"/>
    <property type="match status" value="1"/>
</dbReference>
<dbReference type="InterPro" id="IPR002403">
    <property type="entry name" value="Cyt_P450_E_grp-IV"/>
</dbReference>